<dbReference type="SMART" id="SM00955">
    <property type="entry name" value="RNB"/>
    <property type="match status" value="1"/>
</dbReference>
<dbReference type="GO" id="GO:0003723">
    <property type="term" value="F:RNA binding"/>
    <property type="evidence" value="ECO:0007669"/>
    <property type="project" value="InterPro"/>
</dbReference>
<gene>
    <name evidence="2" type="ORF">BU26DRAFT_566400</name>
</gene>
<dbReference type="InterPro" id="IPR056625">
    <property type="entry name" value="SH3_CYT4"/>
</dbReference>
<dbReference type="Proteomes" id="UP000800094">
    <property type="component" value="Unassembled WGS sequence"/>
</dbReference>
<dbReference type="InterPro" id="IPR001900">
    <property type="entry name" value="RNase_II/R"/>
</dbReference>
<dbReference type="SUPFAM" id="SSF50249">
    <property type="entry name" value="Nucleic acid-binding proteins"/>
    <property type="match status" value="1"/>
</dbReference>
<dbReference type="PANTHER" id="PTHR23355:SF65">
    <property type="entry name" value="EXORIBONUCLEASE CYT-4, PUTATIVE (AFU_ORTHOLOGUE AFUA_7G01550)-RELATED"/>
    <property type="match status" value="1"/>
</dbReference>
<protein>
    <submittedName>
        <fullName evidence="2">RNB-domain-containing protein</fullName>
    </submittedName>
</protein>
<evidence type="ECO:0000259" key="1">
    <source>
        <dbReference type="SMART" id="SM00955"/>
    </source>
</evidence>
<dbReference type="Pfam" id="PF23214">
    <property type="entry name" value="SH3_CYT4"/>
    <property type="match status" value="1"/>
</dbReference>
<organism evidence="2 3">
    <name type="scientific">Trematosphaeria pertusa</name>
    <dbReference type="NCBI Taxonomy" id="390896"/>
    <lineage>
        <taxon>Eukaryota</taxon>
        <taxon>Fungi</taxon>
        <taxon>Dikarya</taxon>
        <taxon>Ascomycota</taxon>
        <taxon>Pezizomycotina</taxon>
        <taxon>Dothideomycetes</taxon>
        <taxon>Pleosporomycetidae</taxon>
        <taxon>Pleosporales</taxon>
        <taxon>Massarineae</taxon>
        <taxon>Trematosphaeriaceae</taxon>
        <taxon>Trematosphaeria</taxon>
    </lineage>
</organism>
<feature type="domain" description="RNB" evidence="1">
    <location>
        <begin position="546"/>
        <end position="904"/>
    </location>
</feature>
<dbReference type="InterPro" id="IPR012340">
    <property type="entry name" value="NA-bd_OB-fold"/>
</dbReference>
<dbReference type="GO" id="GO:0006402">
    <property type="term" value="P:mRNA catabolic process"/>
    <property type="evidence" value="ECO:0007669"/>
    <property type="project" value="TreeGrafter"/>
</dbReference>
<sequence>MYPRASWPAGDVCWKCRWRLASQRRRFAHRALLRTGIASDPAPPLTQRRAFHATRPASQAALSSASALPRIDPALLHPSLQQKLPIRERLHQWQQHFGGPDEETLNAFENHPARGDIQNNLSKLNYGTKADEDDGENEFGMTEDNKDEELITIGLFLKPGDVVELSVPGREPVLAVFVQQIDLTSQFFSVNGRWCHSRLTSISFAVPGCIDPALLAPLSPYMPTGLDGIALKDPVQVPRELGRPVQDVLQQLTAESERIYRTNAPVLDTAYSVLADATRTRMMTLAQIAKTLLAKGDPAWAPSPAALLAVRKALNHNEFRFRSDARSQRLTNVFAIRPKNDVEVVETVQGWIREHREYEASFANKDGHLLRKHSKGATYIAEFVDKARRLIAISRKYRDPNPGFVGPSKMRFAITSQSSAMRTTWGEDFTSADRQIINFLQAWVLTNQFKGMPNLHSACTSILHATGCYENSIRNEGGSQPEMGRATGQLFLQEIGVISPHENRAIYDEQLMLPTVRLSRNVELLNTKAESTRRNPDFRDAMADMRRDWGSTPVYCIDSADAKEVDDGLSIERIRGGKSEFWVHVHVANPTAFFDKTHVLSGLAAHMTESVYIPERSFPMLPSWATQNYFSLDRNRPVITFSSRVDRSGHILESKIQHGIVRKVINITPAEVSAYLCENIEEEVMKLVVGGELPSLETSRSRPRLSSDQIEDLRDLYTVTGALWQARKAAGGIRLGIRDSEVRLFENSQQAGMTWNPPSLDKARHIQGDPIIEITARTRKTSVRFDIDSSNIVEEMMMLACQSAASWCAERSIPVMFRGTVEPPNTVSLEEFQKTVVFPYMEKHGSLSPSLGFRYIEALGRAIAHSSPLPHKIIGAQSYLKVTSPLRRFSDMIAHWQIEAALRYEARTGKKLNAALLANSSRPILPFSQRQMQESIITLSPRERIISQTKRRATNFWVVQAFMRAFCYKEAPLPDTFTVWVRWAKASWNTVAHLSEYPIQVQLLDAPDTTYQMGDQWEVKLHHVDLFSRIIYVAPVRLLQRDTEQL</sequence>
<evidence type="ECO:0000313" key="3">
    <source>
        <dbReference type="Proteomes" id="UP000800094"/>
    </source>
</evidence>
<dbReference type="GO" id="GO:0000932">
    <property type="term" value="C:P-body"/>
    <property type="evidence" value="ECO:0007669"/>
    <property type="project" value="TreeGrafter"/>
</dbReference>
<dbReference type="EMBL" id="ML987197">
    <property type="protein sequence ID" value="KAF2247420.1"/>
    <property type="molecule type" value="Genomic_DNA"/>
</dbReference>
<dbReference type="Pfam" id="PF00773">
    <property type="entry name" value="RNB"/>
    <property type="match status" value="1"/>
</dbReference>
<evidence type="ECO:0000313" key="2">
    <source>
        <dbReference type="EMBL" id="KAF2247420.1"/>
    </source>
</evidence>
<proteinExistence type="predicted"/>
<dbReference type="OrthoDB" id="2285229at2759"/>
<dbReference type="PANTHER" id="PTHR23355">
    <property type="entry name" value="RIBONUCLEASE"/>
    <property type="match status" value="1"/>
</dbReference>
<dbReference type="Pfam" id="PF25522">
    <property type="entry name" value="OB_cyt-4"/>
    <property type="match status" value="1"/>
</dbReference>
<dbReference type="GO" id="GO:0000175">
    <property type="term" value="F:3'-5'-RNA exonuclease activity"/>
    <property type="evidence" value="ECO:0007669"/>
    <property type="project" value="TreeGrafter"/>
</dbReference>
<keyword evidence="3" id="KW-1185">Reference proteome</keyword>
<name>A0A6A6ICY6_9PLEO</name>
<dbReference type="InterPro" id="IPR057912">
    <property type="entry name" value="OB_CYT4_C"/>
</dbReference>
<accession>A0A6A6ICY6</accession>
<dbReference type="AlphaFoldDB" id="A0A6A6ICY6"/>
<dbReference type="GeneID" id="54586846"/>
<dbReference type="Pfam" id="PF23216">
    <property type="entry name" value="WHD_CYT4"/>
    <property type="match status" value="1"/>
</dbReference>
<dbReference type="InterPro" id="IPR056624">
    <property type="entry name" value="WH_CYT4"/>
</dbReference>
<dbReference type="RefSeq" id="XP_033682424.1">
    <property type="nucleotide sequence ID" value="XM_033833516.1"/>
</dbReference>
<reference evidence="2" key="1">
    <citation type="journal article" date="2020" name="Stud. Mycol.">
        <title>101 Dothideomycetes genomes: a test case for predicting lifestyles and emergence of pathogens.</title>
        <authorList>
            <person name="Haridas S."/>
            <person name="Albert R."/>
            <person name="Binder M."/>
            <person name="Bloem J."/>
            <person name="Labutti K."/>
            <person name="Salamov A."/>
            <person name="Andreopoulos B."/>
            <person name="Baker S."/>
            <person name="Barry K."/>
            <person name="Bills G."/>
            <person name="Bluhm B."/>
            <person name="Cannon C."/>
            <person name="Castanera R."/>
            <person name="Culley D."/>
            <person name="Daum C."/>
            <person name="Ezra D."/>
            <person name="Gonzalez J."/>
            <person name="Henrissat B."/>
            <person name="Kuo A."/>
            <person name="Liang C."/>
            <person name="Lipzen A."/>
            <person name="Lutzoni F."/>
            <person name="Magnuson J."/>
            <person name="Mondo S."/>
            <person name="Nolan M."/>
            <person name="Ohm R."/>
            <person name="Pangilinan J."/>
            <person name="Park H.-J."/>
            <person name="Ramirez L."/>
            <person name="Alfaro M."/>
            <person name="Sun H."/>
            <person name="Tritt A."/>
            <person name="Yoshinaga Y."/>
            <person name="Zwiers L.-H."/>
            <person name="Turgeon B."/>
            <person name="Goodwin S."/>
            <person name="Spatafora J."/>
            <person name="Crous P."/>
            <person name="Grigoriev I."/>
        </authorList>
    </citation>
    <scope>NUCLEOTIDE SEQUENCE</scope>
    <source>
        <strain evidence="2">CBS 122368</strain>
    </source>
</reference>
<dbReference type="InterPro" id="IPR050180">
    <property type="entry name" value="RNR_Ribonuclease"/>
</dbReference>